<protein>
    <submittedName>
        <fullName evidence="1">Uncharacterized protein</fullName>
    </submittedName>
</protein>
<reference evidence="1 2" key="1">
    <citation type="journal article" date="2019" name="Commun. Biol.">
        <title>The bagworm genome reveals a unique fibroin gene that provides high tensile strength.</title>
        <authorList>
            <person name="Kono N."/>
            <person name="Nakamura H."/>
            <person name="Ohtoshi R."/>
            <person name="Tomita M."/>
            <person name="Numata K."/>
            <person name="Arakawa K."/>
        </authorList>
    </citation>
    <scope>NUCLEOTIDE SEQUENCE [LARGE SCALE GENOMIC DNA]</scope>
</reference>
<dbReference type="AlphaFoldDB" id="A0A4C1ZC52"/>
<organism evidence="1 2">
    <name type="scientific">Eumeta variegata</name>
    <name type="common">Bagworm moth</name>
    <name type="synonym">Eumeta japonica</name>
    <dbReference type="NCBI Taxonomy" id="151549"/>
    <lineage>
        <taxon>Eukaryota</taxon>
        <taxon>Metazoa</taxon>
        <taxon>Ecdysozoa</taxon>
        <taxon>Arthropoda</taxon>
        <taxon>Hexapoda</taxon>
        <taxon>Insecta</taxon>
        <taxon>Pterygota</taxon>
        <taxon>Neoptera</taxon>
        <taxon>Endopterygota</taxon>
        <taxon>Lepidoptera</taxon>
        <taxon>Glossata</taxon>
        <taxon>Ditrysia</taxon>
        <taxon>Tineoidea</taxon>
        <taxon>Psychidae</taxon>
        <taxon>Oiketicinae</taxon>
        <taxon>Eumeta</taxon>
    </lineage>
</organism>
<gene>
    <name evidence="1" type="ORF">EVAR_63649_1</name>
</gene>
<sequence length="228" mass="25644">MREERRFMTTIEDNASGVHLMVKTAERRSRSFVLSGYLMTETQELRVNRCLETMQRFAADDLNAIYDIVTGDESSEFTVANPKAKDNLLSGYFPRDAGMRNWSRRETSPRTSLRTHFGASLGLCVVEKLSGPKLGDVRTASAAPDDDLSRGPCLCVTLEARNASGYAVKAFDLTIRFKGYFSIKRPHREPSSRTALAEPRRDEPLTTSLARSTFPFNKLHAMLSRILN</sequence>
<comment type="caution">
    <text evidence="1">The sequence shown here is derived from an EMBL/GenBank/DDBJ whole genome shotgun (WGS) entry which is preliminary data.</text>
</comment>
<accession>A0A4C1ZC52</accession>
<proteinExistence type="predicted"/>
<dbReference type="Proteomes" id="UP000299102">
    <property type="component" value="Unassembled WGS sequence"/>
</dbReference>
<name>A0A4C1ZC52_EUMVA</name>
<dbReference type="EMBL" id="BGZK01001728">
    <property type="protein sequence ID" value="GBP85310.1"/>
    <property type="molecule type" value="Genomic_DNA"/>
</dbReference>
<evidence type="ECO:0000313" key="2">
    <source>
        <dbReference type="Proteomes" id="UP000299102"/>
    </source>
</evidence>
<keyword evidence="2" id="KW-1185">Reference proteome</keyword>
<evidence type="ECO:0000313" key="1">
    <source>
        <dbReference type="EMBL" id="GBP85310.1"/>
    </source>
</evidence>